<evidence type="ECO:0008006" key="10">
    <source>
        <dbReference type="Google" id="ProtNLM"/>
    </source>
</evidence>
<evidence type="ECO:0000313" key="8">
    <source>
        <dbReference type="EMBL" id="KAK2591458.1"/>
    </source>
</evidence>
<evidence type="ECO:0000256" key="2">
    <source>
        <dbReference type="ARBA" id="ARBA00022679"/>
    </source>
</evidence>
<dbReference type="GO" id="GO:0034501">
    <property type="term" value="P:protein localization to kinetochore"/>
    <property type="evidence" value="ECO:0007669"/>
    <property type="project" value="TreeGrafter"/>
</dbReference>
<feature type="region of interest" description="Disordered" evidence="7">
    <location>
        <begin position="1"/>
        <end position="245"/>
    </location>
</feature>
<keyword evidence="3 6" id="KW-0547">Nucleotide-binding</keyword>
<evidence type="ECO:0000256" key="6">
    <source>
        <dbReference type="PROSITE-ProRule" id="PRU10141"/>
    </source>
</evidence>
<dbReference type="Gene3D" id="3.30.200.20">
    <property type="entry name" value="Phosphorylase Kinase, domain 1"/>
    <property type="match status" value="1"/>
</dbReference>
<sequence>MSKHNQRDLQPSTSAVTRENTKQQPQAQSKSYLQQQQQHSASHDNSDGEVLAPMKLSAYTTALLNDGQPETGATCAIPGEQSTSSSDQSQPRVYARRSALAVSASSTWKDRGHVRESVRQHESRRHIRADGLQLPPTTPTSPAASPQSQGSGSPATRKRVVRLSGTPRPADADDSAGSASRNDNSGKREDLKLPSTTRPKRAARVSASLSGPARRGVRIRTKEDAEAHDEEPFTAGQDPESQPAQHFEPAAIDQPVTIVDRPAAIVRPAMALLPSELQNSAALGSSLRTRHPIPAAIGKQASPVRFLDRHDQKAASNNQSPHRALIPLPEKPSVHVKKRQFSMKVNGRAYARIDYIGRGGSGKVYRVATERGTMLALKRVSLVHTDERAY</sequence>
<accession>A0AAJ0CE80</accession>
<dbReference type="PANTHER" id="PTHR22974:SF21">
    <property type="entry name" value="DUAL SPECIFICITY PROTEIN KINASE TTK"/>
    <property type="match status" value="1"/>
</dbReference>
<dbReference type="AlphaFoldDB" id="A0AAJ0CE80"/>
<feature type="compositionally biased region" description="Low complexity" evidence="7">
    <location>
        <begin position="92"/>
        <end position="106"/>
    </location>
</feature>
<keyword evidence="9" id="KW-1185">Reference proteome</keyword>
<dbReference type="Proteomes" id="UP001251528">
    <property type="component" value="Unassembled WGS sequence"/>
</dbReference>
<evidence type="ECO:0000256" key="4">
    <source>
        <dbReference type="ARBA" id="ARBA00022777"/>
    </source>
</evidence>
<evidence type="ECO:0000313" key="9">
    <source>
        <dbReference type="Proteomes" id="UP001251528"/>
    </source>
</evidence>
<evidence type="ECO:0000256" key="3">
    <source>
        <dbReference type="ARBA" id="ARBA00022741"/>
    </source>
</evidence>
<dbReference type="EMBL" id="JASWJB010000334">
    <property type="protein sequence ID" value="KAK2591458.1"/>
    <property type="molecule type" value="Genomic_DNA"/>
</dbReference>
<dbReference type="GO" id="GO:0004712">
    <property type="term" value="F:protein serine/threonine/tyrosine kinase activity"/>
    <property type="evidence" value="ECO:0007669"/>
    <property type="project" value="TreeGrafter"/>
</dbReference>
<keyword evidence="4" id="KW-0418">Kinase</keyword>
<feature type="compositionally biased region" description="Polar residues" evidence="7">
    <location>
        <begin position="80"/>
        <end position="91"/>
    </location>
</feature>
<keyword evidence="5 6" id="KW-0067">ATP-binding</keyword>
<dbReference type="PANTHER" id="PTHR22974">
    <property type="entry name" value="MIXED LINEAGE PROTEIN KINASE"/>
    <property type="match status" value="1"/>
</dbReference>
<feature type="compositionally biased region" description="Basic and acidic residues" evidence="7">
    <location>
        <begin position="108"/>
        <end position="121"/>
    </location>
</feature>
<dbReference type="GO" id="GO:0033316">
    <property type="term" value="P:meiotic spindle assembly checkpoint signaling"/>
    <property type="evidence" value="ECO:0007669"/>
    <property type="project" value="TreeGrafter"/>
</dbReference>
<proteinExistence type="predicted"/>
<dbReference type="GO" id="GO:0000776">
    <property type="term" value="C:kinetochore"/>
    <property type="evidence" value="ECO:0007669"/>
    <property type="project" value="TreeGrafter"/>
</dbReference>
<dbReference type="GO" id="GO:0005634">
    <property type="term" value="C:nucleus"/>
    <property type="evidence" value="ECO:0007669"/>
    <property type="project" value="TreeGrafter"/>
</dbReference>
<feature type="compositionally biased region" description="Low complexity" evidence="7">
    <location>
        <begin position="131"/>
        <end position="155"/>
    </location>
</feature>
<evidence type="ECO:0000256" key="1">
    <source>
        <dbReference type="ARBA" id="ARBA00022527"/>
    </source>
</evidence>
<dbReference type="GO" id="GO:0005524">
    <property type="term" value="F:ATP binding"/>
    <property type="evidence" value="ECO:0007669"/>
    <property type="project" value="UniProtKB-UniRule"/>
</dbReference>
<dbReference type="InterPro" id="IPR017441">
    <property type="entry name" value="Protein_kinase_ATP_BS"/>
</dbReference>
<feature type="compositionally biased region" description="Polar residues" evidence="7">
    <location>
        <begin position="8"/>
        <end position="18"/>
    </location>
</feature>
<evidence type="ECO:0000256" key="5">
    <source>
        <dbReference type="ARBA" id="ARBA00022840"/>
    </source>
</evidence>
<gene>
    <name evidence="8" type="ORF">QQS21_010867</name>
</gene>
<keyword evidence="1" id="KW-0723">Serine/threonine-protein kinase</keyword>
<feature type="compositionally biased region" description="Low complexity" evidence="7">
    <location>
        <begin position="23"/>
        <end position="40"/>
    </location>
</feature>
<dbReference type="GO" id="GO:0007094">
    <property type="term" value="P:mitotic spindle assembly checkpoint signaling"/>
    <property type="evidence" value="ECO:0007669"/>
    <property type="project" value="TreeGrafter"/>
</dbReference>
<dbReference type="GO" id="GO:0004674">
    <property type="term" value="F:protein serine/threonine kinase activity"/>
    <property type="evidence" value="ECO:0007669"/>
    <property type="project" value="UniProtKB-KW"/>
</dbReference>
<keyword evidence="2" id="KW-0808">Transferase</keyword>
<dbReference type="PROSITE" id="PS00107">
    <property type="entry name" value="PROTEIN_KINASE_ATP"/>
    <property type="match status" value="1"/>
</dbReference>
<protein>
    <recommendedName>
        <fullName evidence="10">Protein kinase domain-containing protein</fullName>
    </recommendedName>
</protein>
<feature type="binding site" evidence="6">
    <location>
        <position position="378"/>
    </location>
    <ligand>
        <name>ATP</name>
        <dbReference type="ChEBI" id="CHEBI:30616"/>
    </ligand>
</feature>
<evidence type="ECO:0000256" key="7">
    <source>
        <dbReference type="SAM" id="MobiDB-lite"/>
    </source>
</evidence>
<comment type="caution">
    <text evidence="8">The sequence shown here is derived from an EMBL/GenBank/DDBJ whole genome shotgun (WGS) entry which is preliminary data.</text>
</comment>
<name>A0AAJ0CE80_9HYPO</name>
<dbReference type="GO" id="GO:0007059">
    <property type="term" value="P:chromosome segregation"/>
    <property type="evidence" value="ECO:0007669"/>
    <property type="project" value="TreeGrafter"/>
</dbReference>
<organism evidence="8 9">
    <name type="scientific">Conoideocrella luteorostrata</name>
    <dbReference type="NCBI Taxonomy" id="1105319"/>
    <lineage>
        <taxon>Eukaryota</taxon>
        <taxon>Fungi</taxon>
        <taxon>Dikarya</taxon>
        <taxon>Ascomycota</taxon>
        <taxon>Pezizomycotina</taxon>
        <taxon>Sordariomycetes</taxon>
        <taxon>Hypocreomycetidae</taxon>
        <taxon>Hypocreales</taxon>
        <taxon>Clavicipitaceae</taxon>
        <taxon>Conoideocrella</taxon>
    </lineage>
</organism>
<reference evidence="8" key="1">
    <citation type="submission" date="2023-06" db="EMBL/GenBank/DDBJ databases">
        <title>Conoideocrella luteorostrata (Hypocreales: Clavicipitaceae), a potential biocontrol fungus for elongate hemlock scale in United States Christmas tree production areas.</title>
        <authorList>
            <person name="Barrett H."/>
            <person name="Lovett B."/>
            <person name="Macias A.M."/>
            <person name="Stajich J.E."/>
            <person name="Kasson M.T."/>
        </authorList>
    </citation>
    <scope>NUCLEOTIDE SEQUENCE</scope>
    <source>
        <strain evidence="8">ARSEF 14590</strain>
    </source>
</reference>